<protein>
    <recommendedName>
        <fullName evidence="6">Large ribosomal subunit protein bL21</fullName>
    </recommendedName>
</protein>
<comment type="function">
    <text evidence="6 7">This protein binds to 23S rRNA in the presence of protein L20.</text>
</comment>
<dbReference type="AlphaFoldDB" id="A0A075K9M2"/>
<dbReference type="OrthoDB" id="9813334at2"/>
<keyword evidence="9" id="KW-1185">Reference proteome</keyword>
<dbReference type="InterPro" id="IPR001787">
    <property type="entry name" value="Ribosomal_bL21"/>
</dbReference>
<dbReference type="InterPro" id="IPR028909">
    <property type="entry name" value="bL21-like"/>
</dbReference>
<dbReference type="RefSeq" id="WP_019465501.1">
    <property type="nucleotide sequence ID" value="NZ_ALOY01000157.1"/>
</dbReference>
<dbReference type="GO" id="GO:0003735">
    <property type="term" value="F:structural constituent of ribosome"/>
    <property type="evidence" value="ECO:0007669"/>
    <property type="project" value="InterPro"/>
</dbReference>
<keyword evidence="5 6" id="KW-0687">Ribonucleoprotein</keyword>
<reference evidence="8 9" key="1">
    <citation type="submission" date="2014-07" db="EMBL/GenBank/DDBJ databases">
        <title>Complete Genome Sequence of Dyella japonica Strain A8 Isolated from Malaysian Tropical Soil.</title>
        <authorList>
            <person name="Hui R.K.H."/>
            <person name="Chen J.-W."/>
            <person name="Chan K.-G."/>
            <person name="Leung F.C.C."/>
        </authorList>
    </citation>
    <scope>NUCLEOTIDE SEQUENCE [LARGE SCALE GENOMIC DNA]</scope>
    <source>
        <strain evidence="8 9">A8</strain>
    </source>
</reference>
<name>A0A075K9M2_9GAMM</name>
<dbReference type="GO" id="GO:0006412">
    <property type="term" value="P:translation"/>
    <property type="evidence" value="ECO:0007669"/>
    <property type="project" value="UniProtKB-UniRule"/>
</dbReference>
<evidence type="ECO:0000313" key="9">
    <source>
        <dbReference type="Proteomes" id="UP000027987"/>
    </source>
</evidence>
<dbReference type="GO" id="GO:0019843">
    <property type="term" value="F:rRNA binding"/>
    <property type="evidence" value="ECO:0007669"/>
    <property type="project" value="UniProtKB-UniRule"/>
</dbReference>
<dbReference type="KEGG" id="dja:HY57_17470"/>
<evidence type="ECO:0000256" key="4">
    <source>
        <dbReference type="ARBA" id="ARBA00022980"/>
    </source>
</evidence>
<evidence type="ECO:0000256" key="7">
    <source>
        <dbReference type="RuleBase" id="RU000562"/>
    </source>
</evidence>
<dbReference type="PATRIC" id="fig|1217721.7.peg.3586"/>
<keyword evidence="3 6" id="KW-0694">RNA-binding</keyword>
<proteinExistence type="inferred from homology"/>
<dbReference type="HOGENOM" id="CLU_061463_3_2_6"/>
<dbReference type="PANTHER" id="PTHR21349">
    <property type="entry name" value="50S RIBOSOMAL PROTEIN L21"/>
    <property type="match status" value="1"/>
</dbReference>
<dbReference type="GO" id="GO:0005840">
    <property type="term" value="C:ribosome"/>
    <property type="evidence" value="ECO:0007669"/>
    <property type="project" value="UniProtKB-KW"/>
</dbReference>
<organism evidence="8 9">
    <name type="scientific">Dyella japonica A8</name>
    <dbReference type="NCBI Taxonomy" id="1217721"/>
    <lineage>
        <taxon>Bacteria</taxon>
        <taxon>Pseudomonadati</taxon>
        <taxon>Pseudomonadota</taxon>
        <taxon>Gammaproteobacteria</taxon>
        <taxon>Lysobacterales</taxon>
        <taxon>Rhodanobacteraceae</taxon>
        <taxon>Dyella</taxon>
    </lineage>
</organism>
<comment type="similarity">
    <text evidence="1 6 7">Belongs to the bacterial ribosomal protein bL21 family.</text>
</comment>
<dbReference type="HAMAP" id="MF_01363">
    <property type="entry name" value="Ribosomal_bL21"/>
    <property type="match status" value="1"/>
</dbReference>
<dbReference type="STRING" id="1217721.HY57_17470"/>
<evidence type="ECO:0000313" key="8">
    <source>
        <dbReference type="EMBL" id="AIF48903.1"/>
    </source>
</evidence>
<dbReference type="NCBIfam" id="TIGR00061">
    <property type="entry name" value="L21"/>
    <property type="match status" value="1"/>
</dbReference>
<sequence length="104" mass="11437">MSYAVIKTGGKQYRVQQGDVLRVELLNAEEGAAFTFDQVLLVGAGESITVGAPTVAGATVSATVRKHGRADKVRIIKFRRRKHHKKQQGHRQHFTEVEITGINA</sequence>
<dbReference type="GO" id="GO:1990904">
    <property type="term" value="C:ribonucleoprotein complex"/>
    <property type="evidence" value="ECO:0007669"/>
    <property type="project" value="UniProtKB-KW"/>
</dbReference>
<dbReference type="InterPro" id="IPR036164">
    <property type="entry name" value="bL21-like_sf"/>
</dbReference>
<comment type="subunit">
    <text evidence="6">Part of the 50S ribosomal subunit. Contacts protein L20.</text>
</comment>
<dbReference type="PROSITE" id="PS01169">
    <property type="entry name" value="RIBOSOMAL_L21"/>
    <property type="match status" value="1"/>
</dbReference>
<evidence type="ECO:0000256" key="2">
    <source>
        <dbReference type="ARBA" id="ARBA00022730"/>
    </source>
</evidence>
<dbReference type="EMBL" id="CP008884">
    <property type="protein sequence ID" value="AIF48903.1"/>
    <property type="molecule type" value="Genomic_DNA"/>
</dbReference>
<dbReference type="SUPFAM" id="SSF141091">
    <property type="entry name" value="L21p-like"/>
    <property type="match status" value="1"/>
</dbReference>
<keyword evidence="4 6" id="KW-0689">Ribosomal protein</keyword>
<dbReference type="InterPro" id="IPR018258">
    <property type="entry name" value="Ribosomal_bL21_CS"/>
</dbReference>
<accession>A0A075K9M2</accession>
<gene>
    <name evidence="6 8" type="primary">rplU</name>
    <name evidence="8" type="ORF">HY57_17470</name>
</gene>
<evidence type="ECO:0000256" key="1">
    <source>
        <dbReference type="ARBA" id="ARBA00008563"/>
    </source>
</evidence>
<dbReference type="GO" id="GO:0005737">
    <property type="term" value="C:cytoplasm"/>
    <property type="evidence" value="ECO:0007669"/>
    <property type="project" value="UniProtKB-ARBA"/>
</dbReference>
<evidence type="ECO:0000256" key="6">
    <source>
        <dbReference type="HAMAP-Rule" id="MF_01363"/>
    </source>
</evidence>
<dbReference type="Pfam" id="PF00829">
    <property type="entry name" value="Ribosomal_L21p"/>
    <property type="match status" value="1"/>
</dbReference>
<dbReference type="PANTHER" id="PTHR21349:SF0">
    <property type="entry name" value="LARGE RIBOSOMAL SUBUNIT PROTEIN BL21M"/>
    <property type="match status" value="1"/>
</dbReference>
<evidence type="ECO:0000256" key="3">
    <source>
        <dbReference type="ARBA" id="ARBA00022884"/>
    </source>
</evidence>
<dbReference type="Proteomes" id="UP000027987">
    <property type="component" value="Chromosome"/>
</dbReference>
<keyword evidence="2 6" id="KW-0699">rRNA-binding</keyword>
<evidence type="ECO:0000256" key="5">
    <source>
        <dbReference type="ARBA" id="ARBA00023274"/>
    </source>
</evidence>